<dbReference type="NCBIfam" id="TIGR02783">
    <property type="entry name" value="TrbL_P"/>
    <property type="match status" value="1"/>
</dbReference>
<dbReference type="AlphaFoldDB" id="A0A9E2KMB7"/>
<feature type="transmembrane region" description="Helical" evidence="5">
    <location>
        <begin position="168"/>
        <end position="186"/>
    </location>
</feature>
<evidence type="ECO:0000256" key="3">
    <source>
        <dbReference type="ARBA" id="ARBA00022989"/>
    </source>
</evidence>
<protein>
    <submittedName>
        <fullName evidence="7">P-type conjugative transfer protein TrbL</fullName>
    </submittedName>
</protein>
<keyword evidence="6" id="KW-0732">Signal</keyword>
<comment type="subcellular location">
    <subcellularLocation>
        <location evidence="1">Membrane</location>
        <topology evidence="1">Multi-pass membrane protein</topology>
    </subcellularLocation>
</comment>
<feature type="transmembrane region" description="Helical" evidence="5">
    <location>
        <begin position="225"/>
        <end position="243"/>
    </location>
</feature>
<dbReference type="Proteomes" id="UP000824150">
    <property type="component" value="Unassembled WGS sequence"/>
</dbReference>
<name>A0A9E2KMB7_9GAMM</name>
<evidence type="ECO:0000256" key="5">
    <source>
        <dbReference type="SAM" id="Phobius"/>
    </source>
</evidence>
<sequence>MQPQNLQRLTCLTMLIVALMWLCCPRVLAAENIDAAQLMQRGVIQTATDIFMQEANAVSTKIEQAATRLFWILCSIAIVLNGIRLILRDGDLQAFIAVLVRFVFIIGVFEFLLRNGGAIGATVVNSLTDLTAKNGSGPVELADAVIEVSFALLESIEESSGWFSVNKLIMGLFLILFDFILFSVVASCVVLFLSAYVLCVLGVFVLGFGALQYTRPIAVNYLKSILGVSLELMTMILICNAGVRGIDLVRQMVEGGGKITFSVYVMLLLVAMLIWACSRTLPALVGSLVYSYDTSSRTLNLANGFAAQLRLPTAPFKTVFKNTGARQR</sequence>
<dbReference type="Pfam" id="PF04610">
    <property type="entry name" value="TrbL"/>
    <property type="match status" value="1"/>
</dbReference>
<evidence type="ECO:0000313" key="7">
    <source>
        <dbReference type="EMBL" id="MBU3826569.1"/>
    </source>
</evidence>
<dbReference type="InterPro" id="IPR014150">
    <property type="entry name" value="Conjugal_tfr_TrbL"/>
</dbReference>
<feature type="chain" id="PRO_5038497107" evidence="6">
    <location>
        <begin position="30"/>
        <end position="328"/>
    </location>
</feature>
<organism evidence="7 8">
    <name type="scientific">Candidatus Anaerobiospirillum merdipullorum</name>
    <dbReference type="NCBI Taxonomy" id="2838450"/>
    <lineage>
        <taxon>Bacteria</taxon>
        <taxon>Pseudomonadati</taxon>
        <taxon>Pseudomonadota</taxon>
        <taxon>Gammaproteobacteria</taxon>
        <taxon>Aeromonadales</taxon>
        <taxon>Succinivibrionaceae</taxon>
        <taxon>Anaerobiospirillum</taxon>
    </lineage>
</organism>
<evidence type="ECO:0000256" key="1">
    <source>
        <dbReference type="ARBA" id="ARBA00004141"/>
    </source>
</evidence>
<proteinExistence type="predicted"/>
<evidence type="ECO:0000256" key="6">
    <source>
        <dbReference type="SAM" id="SignalP"/>
    </source>
</evidence>
<dbReference type="GO" id="GO:0030255">
    <property type="term" value="P:protein secretion by the type IV secretion system"/>
    <property type="evidence" value="ECO:0007669"/>
    <property type="project" value="InterPro"/>
</dbReference>
<reference evidence="7" key="1">
    <citation type="journal article" date="2021" name="PeerJ">
        <title>Extensive microbial diversity within the chicken gut microbiome revealed by metagenomics and culture.</title>
        <authorList>
            <person name="Gilroy R."/>
            <person name="Ravi A."/>
            <person name="Getino M."/>
            <person name="Pursley I."/>
            <person name="Horton D.L."/>
            <person name="Alikhan N.F."/>
            <person name="Baker D."/>
            <person name="Gharbi K."/>
            <person name="Hall N."/>
            <person name="Watson M."/>
            <person name="Adriaenssens E.M."/>
            <person name="Foster-Nyarko E."/>
            <person name="Jarju S."/>
            <person name="Secka A."/>
            <person name="Antonio M."/>
            <person name="Oren A."/>
            <person name="Chaudhuri R.R."/>
            <person name="La Ragione R."/>
            <person name="Hildebrand F."/>
            <person name="Pallen M.J."/>
        </authorList>
    </citation>
    <scope>NUCLEOTIDE SEQUENCE</scope>
    <source>
        <strain evidence="7">687</strain>
    </source>
</reference>
<dbReference type="GO" id="GO:0016020">
    <property type="term" value="C:membrane"/>
    <property type="evidence" value="ECO:0007669"/>
    <property type="project" value="UniProtKB-SubCell"/>
</dbReference>
<gene>
    <name evidence="7" type="primary">trbL</name>
    <name evidence="7" type="ORF">IAA31_03665</name>
</gene>
<dbReference type="EMBL" id="JAHLFG010000038">
    <property type="protein sequence ID" value="MBU3826569.1"/>
    <property type="molecule type" value="Genomic_DNA"/>
</dbReference>
<evidence type="ECO:0000256" key="4">
    <source>
        <dbReference type="ARBA" id="ARBA00023136"/>
    </source>
</evidence>
<feature type="transmembrane region" description="Helical" evidence="5">
    <location>
        <begin position="94"/>
        <end position="113"/>
    </location>
</feature>
<accession>A0A9E2KMB7</accession>
<reference evidence="7" key="2">
    <citation type="submission" date="2021-04" db="EMBL/GenBank/DDBJ databases">
        <authorList>
            <person name="Gilroy R."/>
        </authorList>
    </citation>
    <scope>NUCLEOTIDE SEQUENCE</scope>
    <source>
        <strain evidence="7">687</strain>
    </source>
</reference>
<keyword evidence="3 5" id="KW-1133">Transmembrane helix</keyword>
<keyword evidence="2 5" id="KW-0812">Transmembrane</keyword>
<feature type="transmembrane region" description="Helical" evidence="5">
    <location>
        <begin position="255"/>
        <end position="276"/>
    </location>
</feature>
<comment type="caution">
    <text evidence="7">The sequence shown here is derived from an EMBL/GenBank/DDBJ whole genome shotgun (WGS) entry which is preliminary data.</text>
</comment>
<keyword evidence="4 5" id="KW-0472">Membrane</keyword>
<feature type="signal peptide" evidence="6">
    <location>
        <begin position="1"/>
        <end position="29"/>
    </location>
</feature>
<feature type="transmembrane region" description="Helical" evidence="5">
    <location>
        <begin position="69"/>
        <end position="87"/>
    </location>
</feature>
<evidence type="ECO:0000313" key="8">
    <source>
        <dbReference type="Proteomes" id="UP000824150"/>
    </source>
</evidence>
<feature type="transmembrane region" description="Helical" evidence="5">
    <location>
        <begin position="193"/>
        <end position="213"/>
    </location>
</feature>
<evidence type="ECO:0000256" key="2">
    <source>
        <dbReference type="ARBA" id="ARBA00022692"/>
    </source>
</evidence>
<dbReference type="InterPro" id="IPR007688">
    <property type="entry name" value="Conjugal_tfr_TrbL/VirB6"/>
</dbReference>